<evidence type="ECO:0000313" key="1">
    <source>
        <dbReference type="EMBL" id="EER01789.1"/>
    </source>
</evidence>
<dbReference type="GeneID" id="9040371"/>
<accession>C5LNB0</accession>
<dbReference type="RefSeq" id="XP_002769071.1">
    <property type="nucleotide sequence ID" value="XM_002769025.1"/>
</dbReference>
<keyword evidence="2" id="KW-1185">Reference proteome</keyword>
<dbReference type="Proteomes" id="UP000007800">
    <property type="component" value="Unassembled WGS sequence"/>
</dbReference>
<name>C5LNB0_PERM5</name>
<dbReference type="OMA" id="EHITHEV"/>
<feature type="non-terminal residue" evidence="1">
    <location>
        <position position="186"/>
    </location>
</feature>
<organism evidence="2">
    <name type="scientific">Perkinsus marinus (strain ATCC 50983 / TXsc)</name>
    <dbReference type="NCBI Taxonomy" id="423536"/>
    <lineage>
        <taxon>Eukaryota</taxon>
        <taxon>Sar</taxon>
        <taxon>Alveolata</taxon>
        <taxon>Perkinsozoa</taxon>
        <taxon>Perkinsea</taxon>
        <taxon>Perkinsida</taxon>
        <taxon>Perkinsidae</taxon>
        <taxon>Perkinsus</taxon>
    </lineage>
</organism>
<protein>
    <submittedName>
        <fullName evidence="1">Uncharacterized protein</fullName>
    </submittedName>
</protein>
<gene>
    <name evidence="1" type="ORF">Pmar_PMAR015531</name>
</gene>
<sequence>MLDAALDNDDEDGRALAGVLRLQPPDSAKWKGSSDLRPAKAFLYKVAAAARLTALSEINTWRFLTQVCLQERHTRELLSYLEANHGAGLSIADKLRFTELWFNHRWNITNSVDRVYQELEAIKVNDFTDTETLHSRLLSAQQDASYLGHTIPPSTLRRSFLKALPDALKAPLLQVIPSPDAPLNDL</sequence>
<dbReference type="AlphaFoldDB" id="C5LNB0"/>
<evidence type="ECO:0000313" key="2">
    <source>
        <dbReference type="Proteomes" id="UP000007800"/>
    </source>
</evidence>
<dbReference type="InParanoid" id="C5LNB0"/>
<dbReference type="EMBL" id="GG683749">
    <property type="protein sequence ID" value="EER01789.1"/>
    <property type="molecule type" value="Genomic_DNA"/>
</dbReference>
<reference evidence="1 2" key="1">
    <citation type="submission" date="2008-07" db="EMBL/GenBank/DDBJ databases">
        <authorList>
            <person name="El-Sayed N."/>
            <person name="Caler E."/>
            <person name="Inman J."/>
            <person name="Amedeo P."/>
            <person name="Hass B."/>
            <person name="Wortman J."/>
        </authorList>
    </citation>
    <scope>NUCLEOTIDE SEQUENCE [LARGE SCALE GENOMIC DNA]</scope>
    <source>
        <strain evidence="2">ATCC 50983 / TXsc</strain>
    </source>
</reference>
<proteinExistence type="predicted"/>